<comment type="caution">
    <text evidence="3">The sequence shown here is derived from an EMBL/GenBank/DDBJ whole genome shotgun (WGS) entry which is preliminary data.</text>
</comment>
<dbReference type="Pfam" id="PF02458">
    <property type="entry name" value="Transferase"/>
    <property type="match status" value="1"/>
</dbReference>
<dbReference type="Proteomes" id="UP001177140">
    <property type="component" value="Unassembled WGS sequence"/>
</dbReference>
<proteinExistence type="predicted"/>
<sequence length="202" mass="22234">MVISSLQALLAHVWTAAIRSRRCVNDNFDENRTLIVSLLMNNRSKLIPPVPETYFGNSVSWGMVTLKEGELVERGFGYLASLLREVVSSNTFETSRSFTESFIEKPFILGPGDEGTEAFSNMFVARSSQWFNMYGNDFGWGRPIAVKTGTNGKNYGTTTVSPGPVEGSVDIEICLPVEVFKAMESDAQFMEAFSANTAASQV</sequence>
<evidence type="ECO:0000313" key="3">
    <source>
        <dbReference type="EMBL" id="MCL7043234.1"/>
    </source>
</evidence>
<keyword evidence="1" id="KW-0808">Transferase</keyword>
<protein>
    <submittedName>
        <fullName evidence="3">Uncharacterized protein</fullName>
    </submittedName>
</protein>
<dbReference type="PANTHER" id="PTHR31896:SF43">
    <property type="entry name" value="PROTEIN ENHANCED PSEUDOMONAS SUSCEPTIBILITY 1"/>
    <property type="match status" value="1"/>
</dbReference>
<organism evidence="3 4">
    <name type="scientific">Papaver nudicaule</name>
    <name type="common">Iceland poppy</name>
    <dbReference type="NCBI Taxonomy" id="74823"/>
    <lineage>
        <taxon>Eukaryota</taxon>
        <taxon>Viridiplantae</taxon>
        <taxon>Streptophyta</taxon>
        <taxon>Embryophyta</taxon>
        <taxon>Tracheophyta</taxon>
        <taxon>Spermatophyta</taxon>
        <taxon>Magnoliopsida</taxon>
        <taxon>Ranunculales</taxon>
        <taxon>Papaveraceae</taxon>
        <taxon>Papaveroideae</taxon>
        <taxon>Papaver</taxon>
    </lineage>
</organism>
<dbReference type="InterPro" id="IPR051283">
    <property type="entry name" value="Sec_Metabolite_Acyltrans"/>
</dbReference>
<feature type="signal peptide" evidence="2">
    <location>
        <begin position="1"/>
        <end position="20"/>
    </location>
</feature>
<dbReference type="Gene3D" id="3.30.559.10">
    <property type="entry name" value="Chloramphenicol acetyltransferase-like domain"/>
    <property type="match status" value="1"/>
</dbReference>
<dbReference type="InterPro" id="IPR023213">
    <property type="entry name" value="CAT-like_dom_sf"/>
</dbReference>
<keyword evidence="4" id="KW-1185">Reference proteome</keyword>
<dbReference type="EMBL" id="JAJJMA010244399">
    <property type="protein sequence ID" value="MCL7043234.1"/>
    <property type="molecule type" value="Genomic_DNA"/>
</dbReference>
<gene>
    <name evidence="3" type="ORF">MKW94_012493</name>
</gene>
<keyword evidence="2" id="KW-0732">Signal</keyword>
<evidence type="ECO:0000256" key="2">
    <source>
        <dbReference type="SAM" id="SignalP"/>
    </source>
</evidence>
<feature type="chain" id="PRO_5041206035" evidence="2">
    <location>
        <begin position="21"/>
        <end position="202"/>
    </location>
</feature>
<dbReference type="GO" id="GO:0016740">
    <property type="term" value="F:transferase activity"/>
    <property type="evidence" value="ECO:0007669"/>
    <property type="project" value="UniProtKB-KW"/>
</dbReference>
<dbReference type="AlphaFoldDB" id="A0AA41VLA6"/>
<reference evidence="3" key="1">
    <citation type="submission" date="2022-03" db="EMBL/GenBank/DDBJ databases">
        <title>A functionally conserved STORR gene fusion in Papaver species that diverged 16.8 million years ago.</title>
        <authorList>
            <person name="Catania T."/>
        </authorList>
    </citation>
    <scope>NUCLEOTIDE SEQUENCE</scope>
    <source>
        <strain evidence="3">S-191538</strain>
    </source>
</reference>
<evidence type="ECO:0000313" key="4">
    <source>
        <dbReference type="Proteomes" id="UP001177140"/>
    </source>
</evidence>
<evidence type="ECO:0000256" key="1">
    <source>
        <dbReference type="ARBA" id="ARBA00022679"/>
    </source>
</evidence>
<dbReference type="PANTHER" id="PTHR31896">
    <property type="entry name" value="FAMILY REGULATORY PROTEIN, PUTATIVE (AFU_ORTHOLOGUE AFUA_3G14730)-RELATED"/>
    <property type="match status" value="1"/>
</dbReference>
<name>A0AA41VLA6_PAPNU</name>
<accession>A0AA41VLA6</accession>